<reference evidence="4 5" key="1">
    <citation type="submission" date="2024-01" db="EMBL/GenBank/DDBJ databases">
        <title>Genome assemblies of Stephania.</title>
        <authorList>
            <person name="Yang L."/>
        </authorList>
    </citation>
    <scope>NUCLEOTIDE SEQUENCE [LARGE SCALE GENOMIC DNA]</scope>
    <source>
        <strain evidence="4">YNDBR</strain>
        <tissue evidence="4">Leaf</tissue>
    </source>
</reference>
<dbReference type="Pfam" id="PF03999">
    <property type="entry name" value="MAP65_ASE1"/>
    <property type="match status" value="1"/>
</dbReference>
<proteinExistence type="inferred from homology"/>
<evidence type="ECO:0000313" key="4">
    <source>
        <dbReference type="EMBL" id="KAK9108477.1"/>
    </source>
</evidence>
<name>A0AAP0I4F8_9MAGN</name>
<dbReference type="GO" id="GO:0008017">
    <property type="term" value="F:microtubule binding"/>
    <property type="evidence" value="ECO:0007669"/>
    <property type="project" value="InterPro"/>
</dbReference>
<dbReference type="GO" id="GO:0005874">
    <property type="term" value="C:microtubule"/>
    <property type="evidence" value="ECO:0007669"/>
    <property type="project" value="UniProtKB-KW"/>
</dbReference>
<keyword evidence="3" id="KW-0175">Coiled coil</keyword>
<feature type="coiled-coil region" evidence="3">
    <location>
        <begin position="463"/>
        <end position="497"/>
    </location>
</feature>
<evidence type="ECO:0008006" key="6">
    <source>
        <dbReference type="Google" id="ProtNLM"/>
    </source>
</evidence>
<feature type="coiled-coil region" evidence="3">
    <location>
        <begin position="160"/>
        <end position="187"/>
    </location>
</feature>
<dbReference type="AlphaFoldDB" id="A0AAP0I4F8"/>
<dbReference type="PANTHER" id="PTHR19321">
    <property type="entry name" value="PROTEIN REGULATOR OF CYTOKINESIS 1 PRC1-RELATED"/>
    <property type="match status" value="1"/>
</dbReference>
<accession>A0AAP0I4F8</accession>
<evidence type="ECO:0000256" key="3">
    <source>
        <dbReference type="SAM" id="Coils"/>
    </source>
</evidence>
<comment type="similarity">
    <text evidence="1">Belongs to the MAP65/ASE1 family.</text>
</comment>
<dbReference type="Gene3D" id="1.20.58.1520">
    <property type="match status" value="1"/>
</dbReference>
<dbReference type="PANTHER" id="PTHR19321:SF3">
    <property type="entry name" value="65-KDA MICROTUBULE-ASSOCIATED PROTEIN 8"/>
    <property type="match status" value="1"/>
</dbReference>
<protein>
    <recommendedName>
        <fullName evidence="6">65-kDa microtubule-associated protein 8</fullName>
    </recommendedName>
</protein>
<dbReference type="Proteomes" id="UP001420932">
    <property type="component" value="Unassembled WGS sequence"/>
</dbReference>
<dbReference type="EMBL" id="JBBNAF010000010">
    <property type="protein sequence ID" value="KAK9108477.1"/>
    <property type="molecule type" value="Genomic_DNA"/>
</dbReference>
<evidence type="ECO:0000256" key="2">
    <source>
        <dbReference type="ARBA" id="ARBA00022701"/>
    </source>
</evidence>
<dbReference type="GO" id="GO:0005737">
    <property type="term" value="C:cytoplasm"/>
    <property type="evidence" value="ECO:0007669"/>
    <property type="project" value="TreeGrafter"/>
</dbReference>
<gene>
    <name evidence="4" type="ORF">Syun_024488</name>
</gene>
<comment type="caution">
    <text evidence="4">The sequence shown here is derived from an EMBL/GenBank/DDBJ whole genome shotgun (WGS) entry which is preliminary data.</text>
</comment>
<keyword evidence="5" id="KW-1185">Reference proteome</keyword>
<evidence type="ECO:0000256" key="1">
    <source>
        <dbReference type="ARBA" id="ARBA00006187"/>
    </source>
</evidence>
<keyword evidence="2" id="KW-0493">Microtubule</keyword>
<organism evidence="4 5">
    <name type="scientific">Stephania yunnanensis</name>
    <dbReference type="NCBI Taxonomy" id="152371"/>
    <lineage>
        <taxon>Eukaryota</taxon>
        <taxon>Viridiplantae</taxon>
        <taxon>Streptophyta</taxon>
        <taxon>Embryophyta</taxon>
        <taxon>Tracheophyta</taxon>
        <taxon>Spermatophyta</taxon>
        <taxon>Magnoliopsida</taxon>
        <taxon>Ranunculales</taxon>
        <taxon>Menispermaceae</taxon>
        <taxon>Menispermoideae</taxon>
        <taxon>Cissampelideae</taxon>
        <taxon>Stephania</taxon>
    </lineage>
</organism>
<sequence>MGSIPVPSKQFSSLPESSCGYFLQELKMIWDEVGQEQHERQKILVELEQECLEIYKRKVDRANASRSLLHQLLAESEAELTHLMLSLGERSLPGRPDKMKGSLKERLDSIAPALEEVKLRKEERVNQFRQIQMQIHKIRTEIAGELDIDISPLDVTVNENDLSLNKLEEYQVELQKLQKNKNERLSRVEGFVAAIRKLSEILGMDSTNIILEIHPSLDVSCGGKSSNISNAILAELNCTVESLEGEKIKRLEKIQRLGKALEDLWNLMETDYEDRKMFSHVSDLRPLSAAEISKPGSLAYYIIDQAEAEVEKLDQLKASKMKELFLKKQTELVDICVRTHMEMPPQSELDKITELINSGVINHDDLLKNMDEQIIRAKDEAFSRKPIMEKVEKWMLSCDEERWLEEYARDENRYSVSRGSHKNLKRAERARVIVSKIPGKNKELVHALRRIYWFEKVPLLAILEEYNLIKQEKEDEKQKQREEKKRMQLRAAVAQENLFANRPATSSSRRLSNIRINGGFGGCSTPLNRRLSVGFHQQGSNSVNSASKDFSFAKENNKAIGR</sequence>
<evidence type="ECO:0000313" key="5">
    <source>
        <dbReference type="Proteomes" id="UP001420932"/>
    </source>
</evidence>
<dbReference type="GO" id="GO:0005819">
    <property type="term" value="C:spindle"/>
    <property type="evidence" value="ECO:0007669"/>
    <property type="project" value="TreeGrafter"/>
</dbReference>
<dbReference type="InterPro" id="IPR007145">
    <property type="entry name" value="MAP65_Ase1_PRC1"/>
</dbReference>
<dbReference type="GO" id="GO:0000226">
    <property type="term" value="P:microtubule cytoskeleton organization"/>
    <property type="evidence" value="ECO:0007669"/>
    <property type="project" value="InterPro"/>
</dbReference>